<protein>
    <submittedName>
        <fullName evidence="7">3-deoxy-D-manno-octulosonate 8-phosphate phosphatase (KDO 8-P phosphatase)</fullName>
    </submittedName>
</protein>
<dbReference type="GO" id="GO:0016788">
    <property type="term" value="F:hydrolase activity, acting on ester bonds"/>
    <property type="evidence" value="ECO:0007669"/>
    <property type="project" value="InterPro"/>
</dbReference>
<dbReference type="Pfam" id="PF08282">
    <property type="entry name" value="Hydrolase_3"/>
    <property type="match status" value="1"/>
</dbReference>
<proteinExistence type="inferred from homology"/>
<dbReference type="InterPro" id="IPR010023">
    <property type="entry name" value="KdsC_fam"/>
</dbReference>
<evidence type="ECO:0000256" key="6">
    <source>
        <dbReference type="ARBA" id="ARBA00022842"/>
    </source>
</evidence>
<dbReference type="GO" id="GO:0046872">
    <property type="term" value="F:metal ion binding"/>
    <property type="evidence" value="ECO:0007669"/>
    <property type="project" value="UniProtKB-KW"/>
</dbReference>
<dbReference type="Proteomes" id="UP000236728">
    <property type="component" value="Unassembled WGS sequence"/>
</dbReference>
<evidence type="ECO:0000256" key="5">
    <source>
        <dbReference type="ARBA" id="ARBA00022801"/>
    </source>
</evidence>
<keyword evidence="4" id="KW-0479">Metal-binding</keyword>
<name>A0A1H5ZH40_9BACT</name>
<keyword evidence="8" id="KW-1185">Reference proteome</keyword>
<dbReference type="GO" id="GO:0008781">
    <property type="term" value="F:N-acylneuraminate cytidylyltransferase activity"/>
    <property type="evidence" value="ECO:0007669"/>
    <property type="project" value="TreeGrafter"/>
</dbReference>
<dbReference type="RefSeq" id="WP_103933535.1">
    <property type="nucleotide sequence ID" value="NZ_FNVA01000004.1"/>
</dbReference>
<evidence type="ECO:0000256" key="4">
    <source>
        <dbReference type="ARBA" id="ARBA00022723"/>
    </source>
</evidence>
<evidence type="ECO:0000313" key="8">
    <source>
        <dbReference type="Proteomes" id="UP000236728"/>
    </source>
</evidence>
<keyword evidence="6" id="KW-0460">Magnesium</keyword>
<dbReference type="OrthoDB" id="9805604at2"/>
<evidence type="ECO:0000256" key="2">
    <source>
        <dbReference type="ARBA" id="ARBA00005893"/>
    </source>
</evidence>
<evidence type="ECO:0000313" key="7">
    <source>
        <dbReference type="EMBL" id="SEG35778.1"/>
    </source>
</evidence>
<comment type="similarity">
    <text evidence="2">Belongs to the KdsC family.</text>
</comment>
<dbReference type="SFLD" id="SFLDG01136">
    <property type="entry name" value="C1.6:_Phosphoserine_Phosphatas"/>
    <property type="match status" value="1"/>
</dbReference>
<dbReference type="Gene3D" id="3.40.50.1000">
    <property type="entry name" value="HAD superfamily/HAD-like"/>
    <property type="match status" value="1"/>
</dbReference>
<comment type="cofactor">
    <cofactor evidence="1">
        <name>Mg(2+)</name>
        <dbReference type="ChEBI" id="CHEBI:18420"/>
    </cofactor>
</comment>
<reference evidence="7 8" key="1">
    <citation type="submission" date="2016-10" db="EMBL/GenBank/DDBJ databases">
        <authorList>
            <person name="de Groot N.N."/>
        </authorList>
    </citation>
    <scope>NUCLEOTIDE SEQUENCE [LARGE SCALE GENOMIC DNA]</scope>
    <source>
        <strain evidence="7 8">DSM 22489</strain>
    </source>
</reference>
<evidence type="ECO:0000256" key="1">
    <source>
        <dbReference type="ARBA" id="ARBA00001946"/>
    </source>
</evidence>
<evidence type="ECO:0000256" key="3">
    <source>
        <dbReference type="ARBA" id="ARBA00011881"/>
    </source>
</evidence>
<dbReference type="PANTHER" id="PTHR21485:SF3">
    <property type="entry name" value="N-ACYLNEURAMINATE CYTIDYLYLTRANSFERASE"/>
    <property type="match status" value="1"/>
</dbReference>
<gene>
    <name evidence="7" type="ORF">SAMN05421819_2658</name>
</gene>
<dbReference type="SFLD" id="SFLDG01138">
    <property type="entry name" value="C1.6.2:_Deoxy-d-mannose-octulo"/>
    <property type="match status" value="1"/>
</dbReference>
<sequence>MAPTPTQIRAARRLRENLQTLQAVAFDVDGVLTDGTLMWSPSGDEYKTFCFADIMGISLLRRIGLKLALISGEDSPHIDRYAQKMRIPFIVKGTRDKAAAVRQLGVQFHIPLENICFFGDDINDLFAMEVCGLCACPSTAATQVLEYVSERGFTSTKPGGSGAVRELSDAILAARQLDARDVFQMRAPD</sequence>
<dbReference type="InterPro" id="IPR023214">
    <property type="entry name" value="HAD_sf"/>
</dbReference>
<accession>A0A1H5ZH40</accession>
<dbReference type="AlphaFoldDB" id="A0A1H5ZH40"/>
<comment type="subunit">
    <text evidence="3">Homotetramer.</text>
</comment>
<keyword evidence="5" id="KW-0378">Hydrolase</keyword>
<dbReference type="SUPFAM" id="SSF56784">
    <property type="entry name" value="HAD-like"/>
    <property type="match status" value="1"/>
</dbReference>
<dbReference type="PANTHER" id="PTHR21485">
    <property type="entry name" value="HAD SUPERFAMILY MEMBERS CMAS AND KDSC"/>
    <property type="match status" value="1"/>
</dbReference>
<dbReference type="InterPro" id="IPR050793">
    <property type="entry name" value="CMP-NeuNAc_synthase"/>
</dbReference>
<dbReference type="EMBL" id="FNVA01000004">
    <property type="protein sequence ID" value="SEG35778.1"/>
    <property type="molecule type" value="Genomic_DNA"/>
</dbReference>
<dbReference type="SFLD" id="SFLDS00003">
    <property type="entry name" value="Haloacid_Dehalogenase"/>
    <property type="match status" value="1"/>
</dbReference>
<organism evidence="7 8">
    <name type="scientific">Bryocella elongata</name>
    <dbReference type="NCBI Taxonomy" id="863522"/>
    <lineage>
        <taxon>Bacteria</taxon>
        <taxon>Pseudomonadati</taxon>
        <taxon>Acidobacteriota</taxon>
        <taxon>Terriglobia</taxon>
        <taxon>Terriglobales</taxon>
        <taxon>Acidobacteriaceae</taxon>
        <taxon>Bryocella</taxon>
    </lineage>
</organism>
<dbReference type="InterPro" id="IPR036412">
    <property type="entry name" value="HAD-like_sf"/>
</dbReference>